<feature type="compositionally biased region" description="Acidic residues" evidence="1">
    <location>
        <begin position="238"/>
        <end position="248"/>
    </location>
</feature>
<dbReference type="Proteomes" id="UP000265614">
    <property type="component" value="Unassembled WGS sequence"/>
</dbReference>
<dbReference type="RefSeq" id="WP_119950664.1">
    <property type="nucleotide sequence ID" value="NZ_QZEZ01000005.1"/>
</dbReference>
<name>A0A3A3YUW7_9ACTN</name>
<dbReference type="AlphaFoldDB" id="A0A3A3YUW7"/>
<feature type="compositionally biased region" description="Gly residues" evidence="1">
    <location>
        <begin position="249"/>
        <end position="272"/>
    </location>
</feature>
<comment type="caution">
    <text evidence="2">The sequence shown here is derived from an EMBL/GenBank/DDBJ whole genome shotgun (WGS) entry which is preliminary data.</text>
</comment>
<organism evidence="2 3">
    <name type="scientific">Vallicoccus soli</name>
    <dbReference type="NCBI Taxonomy" id="2339232"/>
    <lineage>
        <taxon>Bacteria</taxon>
        <taxon>Bacillati</taxon>
        <taxon>Actinomycetota</taxon>
        <taxon>Actinomycetes</taxon>
        <taxon>Motilibacterales</taxon>
        <taxon>Vallicoccaceae</taxon>
        <taxon>Vallicoccus</taxon>
    </lineage>
</organism>
<accession>A0A3A3YUW7</accession>
<evidence type="ECO:0000313" key="2">
    <source>
        <dbReference type="EMBL" id="RJK95311.1"/>
    </source>
</evidence>
<sequence length="272" mass="28643">MDQIVLLLVLVGIVVAGVVAYRSSKRKAELQAAEELAAVRGTVEEDVTRLGEEVAELDLATAGRELDQGGRQDYQRALDEYDRAKQALDRVRRPEDVKAVTEALEDGRYAAACVRARVDGRPLPVRRPPCFFNPQHGPSVEDVEWAPPGGQLRPVPVCLPDAERVRAGAEPDARKVPVAAGGRRPYWEAGPQYGSYAQGYFAPYAASGLLPGFLLGAAMTGAFSGGWDGSYSEGYEQGLEDGGGDDGGGDGGGADWGGGDGGWGGDGGGFDF</sequence>
<evidence type="ECO:0000313" key="3">
    <source>
        <dbReference type="Proteomes" id="UP000265614"/>
    </source>
</evidence>
<keyword evidence="3" id="KW-1185">Reference proteome</keyword>
<dbReference type="EMBL" id="QZEZ01000005">
    <property type="protein sequence ID" value="RJK95311.1"/>
    <property type="molecule type" value="Genomic_DNA"/>
</dbReference>
<feature type="region of interest" description="Disordered" evidence="1">
    <location>
        <begin position="234"/>
        <end position="272"/>
    </location>
</feature>
<protein>
    <recommendedName>
        <fullName evidence="4">DUF1542 domain-containing protein</fullName>
    </recommendedName>
</protein>
<evidence type="ECO:0008006" key="4">
    <source>
        <dbReference type="Google" id="ProtNLM"/>
    </source>
</evidence>
<reference evidence="2 3" key="1">
    <citation type="submission" date="2018-09" db="EMBL/GenBank/DDBJ databases">
        <title>YIM 75000 draft genome.</title>
        <authorList>
            <person name="Tang S."/>
            <person name="Feng Y."/>
        </authorList>
    </citation>
    <scope>NUCLEOTIDE SEQUENCE [LARGE SCALE GENOMIC DNA]</scope>
    <source>
        <strain evidence="2 3">YIM 75000</strain>
    </source>
</reference>
<evidence type="ECO:0000256" key="1">
    <source>
        <dbReference type="SAM" id="MobiDB-lite"/>
    </source>
</evidence>
<gene>
    <name evidence="2" type="ORF">D5H78_11620</name>
</gene>
<proteinExistence type="predicted"/>